<evidence type="ECO:0000313" key="3">
    <source>
        <dbReference type="Proteomes" id="UP001500893"/>
    </source>
</evidence>
<reference evidence="2 3" key="1">
    <citation type="journal article" date="2019" name="Int. J. Syst. Evol. Microbiol.">
        <title>The Global Catalogue of Microorganisms (GCM) 10K type strain sequencing project: providing services to taxonomists for standard genome sequencing and annotation.</title>
        <authorList>
            <consortium name="The Broad Institute Genomics Platform"/>
            <consortium name="The Broad Institute Genome Sequencing Center for Infectious Disease"/>
            <person name="Wu L."/>
            <person name="Ma J."/>
        </authorList>
    </citation>
    <scope>NUCLEOTIDE SEQUENCE [LARGE SCALE GENOMIC DNA]</scope>
    <source>
        <strain evidence="2 3">JCM 11574</strain>
    </source>
</reference>
<evidence type="ECO:0000256" key="1">
    <source>
        <dbReference type="SAM" id="MobiDB-lite"/>
    </source>
</evidence>
<protein>
    <submittedName>
        <fullName evidence="2">Uncharacterized protein</fullName>
    </submittedName>
</protein>
<accession>A0ABN3V811</accession>
<name>A0ABN3V811_9ACTN</name>
<comment type="caution">
    <text evidence="2">The sequence shown here is derived from an EMBL/GenBank/DDBJ whole genome shotgun (WGS) entry which is preliminary data.</text>
</comment>
<organism evidence="2 3">
    <name type="scientific">Streptomyces rameus</name>
    <dbReference type="NCBI Taxonomy" id="68261"/>
    <lineage>
        <taxon>Bacteria</taxon>
        <taxon>Bacillati</taxon>
        <taxon>Actinomycetota</taxon>
        <taxon>Actinomycetes</taxon>
        <taxon>Kitasatosporales</taxon>
        <taxon>Streptomycetaceae</taxon>
        <taxon>Streptomyces</taxon>
    </lineage>
</organism>
<dbReference type="Proteomes" id="UP001500893">
    <property type="component" value="Unassembled WGS sequence"/>
</dbReference>
<sequence>MHPQHKATQRAGQARAGGKPGLSQHLREEPGTPILEDLDR</sequence>
<proteinExistence type="predicted"/>
<dbReference type="EMBL" id="BAAAVM010000154">
    <property type="protein sequence ID" value="GAA2782765.1"/>
    <property type="molecule type" value="Genomic_DNA"/>
</dbReference>
<gene>
    <name evidence="2" type="ORF">GCM10010521_71750</name>
</gene>
<evidence type="ECO:0000313" key="2">
    <source>
        <dbReference type="EMBL" id="GAA2782765.1"/>
    </source>
</evidence>
<feature type="region of interest" description="Disordered" evidence="1">
    <location>
        <begin position="1"/>
        <end position="40"/>
    </location>
</feature>
<keyword evidence="3" id="KW-1185">Reference proteome</keyword>